<dbReference type="EMBL" id="FMYK01000002">
    <property type="protein sequence ID" value="SDB94997.1"/>
    <property type="molecule type" value="Genomic_DNA"/>
</dbReference>
<evidence type="ECO:0000313" key="1">
    <source>
        <dbReference type="EMBL" id="SDB94997.1"/>
    </source>
</evidence>
<gene>
    <name evidence="1" type="ORF">SAMN05421749_102368</name>
</gene>
<organism evidence="1 2">
    <name type="scientific">Acinetobacter marinus</name>
    <dbReference type="NCBI Taxonomy" id="281375"/>
    <lineage>
        <taxon>Bacteria</taxon>
        <taxon>Pseudomonadati</taxon>
        <taxon>Pseudomonadota</taxon>
        <taxon>Gammaproteobacteria</taxon>
        <taxon>Moraxellales</taxon>
        <taxon>Moraxellaceae</taxon>
        <taxon>Acinetobacter</taxon>
    </lineage>
</organism>
<dbReference type="AlphaFoldDB" id="A0A1G6HL09"/>
<reference evidence="2" key="1">
    <citation type="submission" date="2016-09" db="EMBL/GenBank/DDBJ databases">
        <authorList>
            <person name="Varghese N."/>
            <person name="Submissions S."/>
        </authorList>
    </citation>
    <scope>NUCLEOTIDE SEQUENCE [LARGE SCALE GENOMIC DNA]</scope>
    <source>
        <strain evidence="2">ANC 3699</strain>
    </source>
</reference>
<proteinExistence type="predicted"/>
<dbReference type="Proteomes" id="UP000242317">
    <property type="component" value="Unassembled WGS sequence"/>
</dbReference>
<sequence length="185" mass="20270">MFHILSVLFQRKISHVVSQKESTAFLRLPRALMFGALLGVAQFSVASPSVDQLSDCLVKSTTASDKTTVLQWTFAALSAHPDLKAYGQVTDAQRTQLDQNVAQVLQRILVEQCSAQTKAVIQAEGIQAVGQSFQELGQITGEEILKNPEVNGQLQGVLRYVDLNKLVATFLTPEMWDQLGILNGD</sequence>
<accession>A0A1G6HL09</accession>
<evidence type="ECO:0000313" key="2">
    <source>
        <dbReference type="Proteomes" id="UP000242317"/>
    </source>
</evidence>
<name>A0A1G6HL09_9GAMM</name>
<protein>
    <submittedName>
        <fullName evidence="1">Uncharacterized protein</fullName>
    </submittedName>
</protein>
<keyword evidence="2" id="KW-1185">Reference proteome</keyword>